<keyword evidence="11 15" id="KW-0135">Cellulose biosynthesis</keyword>
<gene>
    <name evidence="16" type="ORF">EWM63_24760</name>
</gene>
<evidence type="ECO:0000256" key="12">
    <source>
        <dbReference type="ARBA" id="ARBA00022989"/>
    </source>
</evidence>
<evidence type="ECO:0000256" key="11">
    <source>
        <dbReference type="ARBA" id="ARBA00022916"/>
    </source>
</evidence>
<evidence type="ECO:0000256" key="14">
    <source>
        <dbReference type="ARBA" id="ARBA00033444"/>
    </source>
</evidence>
<dbReference type="InterPro" id="IPR003920">
    <property type="entry name" value="Cell_synth_B"/>
</dbReference>
<sequence>MTNRIPKRLGRLLSLCLVLHAGAAAAQPARPESAPAAAAVAPAAADNVRRHAFSALGGGAVIPLRSTDGKAVLRFGTRSDELVTRAVLRLRYSWSPALIANLSHLKVLLNDEVVATLPLPRENAGKSQAAELELDPRLVAEYNALTLQFIGHYAMECEDPLHSSLWAQVSGASAVELTVRPLPAAPDLARLPEPFFDARDNRRLELPFVLAARPSRDALQAAAVTASWFGSLAAWRGTRFPVAGAALPAGHAVVIATNAERPAALADMPPFAGPELRVAVNPADPNGALLVIGGRDAGELRTAALALARGGQALSGMRVTVRDTRAAAPRKPYDAPNWVRLDRPMRFGELAEDVRQLQVTGHTPEPIRLNLRIPPDLFVWNSHGIPVELKYRYSPPLRPAESRLTMAVNDELVRSFNLLPDAGASAARVQLPLLAEGMVPAGVQVRVPAFQLGARNQLQYAFSFSYQKEGACRESPVENVRAAIDPDSTIDFSGHPHYAQMPNLRYFADAGFPFTKYADLAQTTVVLPDAPAAAEIATLLGVMGRFGAATGYPATSVRVAGPGDTNAVKDRDLLLVGSRMPLLAAWRDRLPATLEGGTRSVSQPADAGFPFGWRGMRSGADPAISASSSFAGGGPLALVLGFESPVAGERSVVALTASEPSLLPAVLDALDGGNVSGSAAFVRGKRVDSVLSGATYTVGDLPWWTSVWYAMSRHPILLGLLAVAAVLVFAFALWRSLRAIAMRRLRAGQ</sequence>
<evidence type="ECO:0000256" key="3">
    <source>
        <dbReference type="ARBA" id="ARBA00005186"/>
    </source>
</evidence>
<evidence type="ECO:0000256" key="8">
    <source>
        <dbReference type="ARBA" id="ARBA00022519"/>
    </source>
</evidence>
<dbReference type="Proteomes" id="UP000290637">
    <property type="component" value="Chromosome"/>
</dbReference>
<proteinExistence type="inferred from homology"/>
<evidence type="ECO:0000313" key="16">
    <source>
        <dbReference type="EMBL" id="QBE65791.1"/>
    </source>
</evidence>
<name>A0A4P6L2Z0_9BURK</name>
<dbReference type="Pfam" id="PF03170">
    <property type="entry name" value="BcsB"/>
    <property type="match status" value="1"/>
</dbReference>
<evidence type="ECO:0000256" key="15">
    <source>
        <dbReference type="RuleBase" id="RU365021"/>
    </source>
</evidence>
<comment type="function">
    <text evidence="1 15">Binds the cellulose synthase activator, bis-(3'-5') cyclic diguanylic acid (c-di-GMP).</text>
</comment>
<dbReference type="PANTHER" id="PTHR39083">
    <property type="entry name" value="CYCLIC DI-GMP-BINDING PROTEIN"/>
    <property type="match status" value="1"/>
</dbReference>
<comment type="similarity">
    <text evidence="4 15">Belongs to the AcsB/BcsB family.</text>
</comment>
<evidence type="ECO:0000256" key="10">
    <source>
        <dbReference type="ARBA" id="ARBA00022692"/>
    </source>
</evidence>
<evidence type="ECO:0000256" key="2">
    <source>
        <dbReference type="ARBA" id="ARBA00004377"/>
    </source>
</evidence>
<dbReference type="EMBL" id="CP035913">
    <property type="protein sequence ID" value="QBE65791.1"/>
    <property type="molecule type" value="Genomic_DNA"/>
</dbReference>
<comment type="subunit">
    <text evidence="5 15">Tightly associated with the cellulose synthase catalytic subunit.</text>
</comment>
<dbReference type="GO" id="GO:0030244">
    <property type="term" value="P:cellulose biosynthetic process"/>
    <property type="evidence" value="ECO:0007669"/>
    <property type="project" value="UniProtKB-KW"/>
</dbReference>
<protein>
    <recommendedName>
        <fullName evidence="6 15">Cyclic di-GMP-binding protein</fullName>
    </recommendedName>
    <alternativeName>
        <fullName evidence="14 15">Cellulose synthase regulatory subunit</fullName>
    </alternativeName>
</protein>
<comment type="subcellular location">
    <subcellularLocation>
        <location evidence="2">Cell inner membrane</location>
        <topology evidence="2">Single-pass membrane protein</topology>
    </subcellularLocation>
</comment>
<keyword evidence="17" id="KW-1185">Reference proteome</keyword>
<dbReference type="NCBIfam" id="NF008323">
    <property type="entry name" value="PRK11114.1-1"/>
    <property type="match status" value="1"/>
</dbReference>
<dbReference type="KEGG" id="plue:EWM63_24760"/>
<keyword evidence="15" id="KW-0732">Signal</keyword>
<feature type="signal peptide" evidence="15">
    <location>
        <begin position="1"/>
        <end position="26"/>
    </location>
</feature>
<evidence type="ECO:0000256" key="5">
    <source>
        <dbReference type="ARBA" id="ARBA00011437"/>
    </source>
</evidence>
<dbReference type="PRINTS" id="PR01440">
    <property type="entry name" value="CELLSNTHASEB"/>
</dbReference>
<evidence type="ECO:0000313" key="17">
    <source>
        <dbReference type="Proteomes" id="UP000290637"/>
    </source>
</evidence>
<keyword evidence="12 15" id="KW-1133">Transmembrane helix</keyword>
<keyword evidence="13 15" id="KW-0472">Membrane</keyword>
<keyword evidence="7 15" id="KW-1003">Cell membrane</keyword>
<dbReference type="AlphaFoldDB" id="A0A4P6L2Z0"/>
<dbReference type="GO" id="GO:0006011">
    <property type="term" value="P:UDP-alpha-D-glucose metabolic process"/>
    <property type="evidence" value="ECO:0007669"/>
    <property type="project" value="InterPro"/>
</dbReference>
<evidence type="ECO:0000256" key="7">
    <source>
        <dbReference type="ARBA" id="ARBA00022475"/>
    </source>
</evidence>
<dbReference type="GO" id="GO:0005886">
    <property type="term" value="C:plasma membrane"/>
    <property type="evidence" value="ECO:0007669"/>
    <property type="project" value="UniProtKB-SubCell"/>
</dbReference>
<dbReference type="Gene3D" id="2.60.120.260">
    <property type="entry name" value="Galactose-binding domain-like"/>
    <property type="match status" value="2"/>
</dbReference>
<comment type="pathway">
    <text evidence="3 15">Glycan metabolism; bacterial cellulose biosynthesis.</text>
</comment>
<dbReference type="PANTHER" id="PTHR39083:SF1">
    <property type="entry name" value="CYCLIC DI-GMP-BINDING PROTEIN"/>
    <property type="match status" value="1"/>
</dbReference>
<dbReference type="UniPathway" id="UPA00694"/>
<evidence type="ECO:0000256" key="6">
    <source>
        <dbReference type="ARBA" id="ARBA00021844"/>
    </source>
</evidence>
<dbReference type="OrthoDB" id="9806702at2"/>
<keyword evidence="10 15" id="KW-0812">Transmembrane</keyword>
<organism evidence="16 17">
    <name type="scientific">Pseudoduganella lutea</name>
    <dbReference type="NCBI Taxonomy" id="321985"/>
    <lineage>
        <taxon>Bacteria</taxon>
        <taxon>Pseudomonadati</taxon>
        <taxon>Pseudomonadota</taxon>
        <taxon>Betaproteobacteria</taxon>
        <taxon>Burkholderiales</taxon>
        <taxon>Oxalobacteraceae</taxon>
        <taxon>Telluria group</taxon>
        <taxon>Pseudoduganella</taxon>
    </lineage>
</organism>
<dbReference type="RefSeq" id="WP_130188900.1">
    <property type="nucleotide sequence ID" value="NZ_CP035913.1"/>
</dbReference>
<accession>A0A4P6L2Z0</accession>
<evidence type="ECO:0000256" key="9">
    <source>
        <dbReference type="ARBA" id="ARBA00022636"/>
    </source>
</evidence>
<feature type="chain" id="PRO_5020939053" description="Cyclic di-GMP-binding protein" evidence="15">
    <location>
        <begin position="27"/>
        <end position="749"/>
    </location>
</feature>
<feature type="transmembrane region" description="Helical" evidence="15">
    <location>
        <begin position="716"/>
        <end position="734"/>
    </location>
</feature>
<dbReference type="InterPro" id="IPR018513">
    <property type="entry name" value="Cell_synthase_bac"/>
</dbReference>
<reference evidence="16 17" key="1">
    <citation type="submission" date="2019-02" db="EMBL/GenBank/DDBJ databases">
        <title>Draft Genome Sequences of Six Type Strains of the Genus Massilia.</title>
        <authorList>
            <person name="Miess H."/>
            <person name="Frediansyhah A."/>
            <person name="Gross H."/>
        </authorList>
    </citation>
    <scope>NUCLEOTIDE SEQUENCE [LARGE SCALE GENOMIC DNA]</scope>
    <source>
        <strain evidence="16 17">DSM 17473</strain>
    </source>
</reference>
<evidence type="ECO:0000256" key="13">
    <source>
        <dbReference type="ARBA" id="ARBA00023136"/>
    </source>
</evidence>
<keyword evidence="8 15" id="KW-0997">Cell inner membrane</keyword>
<evidence type="ECO:0000256" key="4">
    <source>
        <dbReference type="ARBA" id="ARBA00010714"/>
    </source>
</evidence>
<evidence type="ECO:0000256" key="1">
    <source>
        <dbReference type="ARBA" id="ARBA00002057"/>
    </source>
</evidence>
<keyword evidence="9 15" id="KW-0973">c-di-GMP</keyword>